<dbReference type="AlphaFoldDB" id="A0A9P5LFY0"/>
<comment type="caution">
    <text evidence="1">The sequence shown here is derived from an EMBL/GenBank/DDBJ whole genome shotgun (WGS) entry which is preliminary data.</text>
</comment>
<proteinExistence type="predicted"/>
<name>A0A9P5LFY0_9HYPO</name>
<gene>
    <name evidence="1" type="ORF">G7Z17_g5680</name>
</gene>
<accession>A0A9P5LFY0</accession>
<dbReference type="EMBL" id="JAANBB010000097">
    <property type="protein sequence ID" value="KAF7550498.1"/>
    <property type="molecule type" value="Genomic_DNA"/>
</dbReference>
<keyword evidence="2" id="KW-1185">Reference proteome</keyword>
<organism evidence="1 2">
    <name type="scientific">Cylindrodendrum hubeiense</name>
    <dbReference type="NCBI Taxonomy" id="595255"/>
    <lineage>
        <taxon>Eukaryota</taxon>
        <taxon>Fungi</taxon>
        <taxon>Dikarya</taxon>
        <taxon>Ascomycota</taxon>
        <taxon>Pezizomycotina</taxon>
        <taxon>Sordariomycetes</taxon>
        <taxon>Hypocreomycetidae</taxon>
        <taxon>Hypocreales</taxon>
        <taxon>Nectriaceae</taxon>
        <taxon>Cylindrodendrum</taxon>
    </lineage>
</organism>
<reference evidence="1" key="1">
    <citation type="submission" date="2020-03" db="EMBL/GenBank/DDBJ databases">
        <title>Draft Genome Sequence of Cylindrodendrum hubeiense.</title>
        <authorList>
            <person name="Buettner E."/>
            <person name="Kellner H."/>
        </authorList>
    </citation>
    <scope>NUCLEOTIDE SEQUENCE</scope>
    <source>
        <strain evidence="1">IHI 201604</strain>
    </source>
</reference>
<dbReference type="Proteomes" id="UP000722485">
    <property type="component" value="Unassembled WGS sequence"/>
</dbReference>
<protein>
    <submittedName>
        <fullName evidence="1">Uncharacterized protein</fullName>
    </submittedName>
</protein>
<evidence type="ECO:0000313" key="2">
    <source>
        <dbReference type="Proteomes" id="UP000722485"/>
    </source>
</evidence>
<sequence length="245" mass="27287">MGELITYYPYRQPLHPDLLRFGNLAFDYRNPKNPPRYRHGEEITDLDEHTVKISQRTILLTHNHNSGFSLATGLDGLFQFSSRKTFEGGGFVVGKNSLQIELQEPQAFFDNVILQSDAAEYWLQSRLAVAHKMQLMANFAGMTPKLWMLTGMIVIEDANYFTVSSSSKSFGIGASVPVVDPSGVMALMGLSAGAEVSLGEDWAAQSSGQVKGPSIWAAQWQRIKTKFHLESECRRRCLGFLGFST</sequence>
<evidence type="ECO:0000313" key="1">
    <source>
        <dbReference type="EMBL" id="KAF7550498.1"/>
    </source>
</evidence>
<dbReference type="OrthoDB" id="4670414at2759"/>